<feature type="compositionally biased region" description="Low complexity" evidence="1">
    <location>
        <begin position="141"/>
        <end position="159"/>
    </location>
</feature>
<feature type="compositionally biased region" description="Polar residues" evidence="1">
    <location>
        <begin position="64"/>
        <end position="77"/>
    </location>
</feature>
<dbReference type="VEuPathDB" id="VectorBase:AMIN005568"/>
<evidence type="ECO:0000313" key="3">
    <source>
        <dbReference type="EnsemblMetazoa" id="AMIN005568-PA"/>
    </source>
</evidence>
<name>A0A182W5F2_9DIPT</name>
<dbReference type="InterPro" id="IPR057469">
    <property type="entry name" value="PH_MADD"/>
</dbReference>
<feature type="region of interest" description="Disordered" evidence="1">
    <location>
        <begin position="64"/>
        <end position="303"/>
    </location>
</feature>
<evidence type="ECO:0000259" key="2">
    <source>
        <dbReference type="Pfam" id="PF25328"/>
    </source>
</evidence>
<dbReference type="AlphaFoldDB" id="A0A182W5F2"/>
<feature type="compositionally biased region" description="Polar residues" evidence="1">
    <location>
        <begin position="243"/>
        <end position="266"/>
    </location>
</feature>
<dbReference type="STRING" id="112268.A0A182W5F2"/>
<dbReference type="Pfam" id="PF25328">
    <property type="entry name" value="PH_MADD"/>
    <property type="match status" value="1"/>
</dbReference>
<organism evidence="3 4">
    <name type="scientific">Anopheles minimus</name>
    <dbReference type="NCBI Taxonomy" id="112268"/>
    <lineage>
        <taxon>Eukaryota</taxon>
        <taxon>Metazoa</taxon>
        <taxon>Ecdysozoa</taxon>
        <taxon>Arthropoda</taxon>
        <taxon>Hexapoda</taxon>
        <taxon>Insecta</taxon>
        <taxon>Pterygota</taxon>
        <taxon>Neoptera</taxon>
        <taxon>Endopterygota</taxon>
        <taxon>Diptera</taxon>
        <taxon>Nematocera</taxon>
        <taxon>Culicoidea</taxon>
        <taxon>Culicidae</taxon>
        <taxon>Anophelinae</taxon>
        <taxon>Anopheles</taxon>
    </lineage>
</organism>
<evidence type="ECO:0000256" key="1">
    <source>
        <dbReference type="SAM" id="MobiDB-lite"/>
    </source>
</evidence>
<dbReference type="GO" id="GO:0005085">
    <property type="term" value="F:guanyl-nucleotide exchange factor activity"/>
    <property type="evidence" value="ECO:0007669"/>
    <property type="project" value="TreeGrafter"/>
</dbReference>
<sequence>MLFPFSSSGDHHPFKGGVFILEEYNPKTRLIIQRKYKSAMADQICYAVLCVFSYIAAGQEQTKQQHGSGKGTSSGPQHVQVPVGPAGVGLSPSAKTVQSQPQQQQQQQQQQQHQSQKIQQIHLPQQSSPKLKTVVGKPISPKQAAPTIQQPAQQQTQQPPTHPPPTFQQQPQQPGQRKHSNTSQPDVAGVDKAPSVPGTVKPPTIPARPKVTSSGSISSSPPMTKAPVLVANRGPPPAIPPRTSLSQRSDSVSSASGHQQPLQRQYSAIEPSASGRPSGTKPFPFRSLQKQSTDAGGNASLEH</sequence>
<evidence type="ECO:0000313" key="4">
    <source>
        <dbReference type="Proteomes" id="UP000075920"/>
    </source>
</evidence>
<feature type="compositionally biased region" description="Low complexity" evidence="1">
    <location>
        <begin position="98"/>
        <end position="122"/>
    </location>
</feature>
<protein>
    <recommendedName>
        <fullName evidence="2">MAP kinase-activating death domain-containing protein</fullName>
    </recommendedName>
</protein>
<proteinExistence type="predicted"/>
<reference evidence="4" key="1">
    <citation type="submission" date="2013-03" db="EMBL/GenBank/DDBJ databases">
        <title>The Genome Sequence of Anopheles minimus MINIMUS1.</title>
        <authorList>
            <consortium name="The Broad Institute Genomics Platform"/>
            <person name="Neafsey D.E."/>
            <person name="Walton C."/>
            <person name="Walker B."/>
            <person name="Young S.K."/>
            <person name="Zeng Q."/>
            <person name="Gargeya S."/>
            <person name="Fitzgerald M."/>
            <person name="Haas B."/>
            <person name="Abouelleil A."/>
            <person name="Allen A.W."/>
            <person name="Alvarado L."/>
            <person name="Arachchi H.M."/>
            <person name="Berlin A.M."/>
            <person name="Chapman S.B."/>
            <person name="Gainer-Dewar J."/>
            <person name="Goldberg J."/>
            <person name="Griggs A."/>
            <person name="Gujja S."/>
            <person name="Hansen M."/>
            <person name="Howarth C."/>
            <person name="Imamovic A."/>
            <person name="Ireland A."/>
            <person name="Larimer J."/>
            <person name="McCowan C."/>
            <person name="Murphy C."/>
            <person name="Pearson M."/>
            <person name="Poon T.W."/>
            <person name="Priest M."/>
            <person name="Roberts A."/>
            <person name="Saif S."/>
            <person name="Shea T."/>
            <person name="Sisk P."/>
            <person name="Sykes S."/>
            <person name="Wortman J."/>
            <person name="Nusbaum C."/>
            <person name="Birren B."/>
        </authorList>
    </citation>
    <scope>NUCLEOTIDE SEQUENCE [LARGE SCALE GENOMIC DNA]</scope>
    <source>
        <strain evidence="4">MINIMUS1</strain>
    </source>
</reference>
<dbReference type="PANTHER" id="PTHR13008:SF7">
    <property type="entry name" value="MAP KINASE-ACTIVATING DEATH DOMAIN PROTEIN"/>
    <property type="match status" value="1"/>
</dbReference>
<dbReference type="GO" id="GO:0005829">
    <property type="term" value="C:cytosol"/>
    <property type="evidence" value="ECO:0007669"/>
    <property type="project" value="TreeGrafter"/>
</dbReference>
<dbReference type="GO" id="GO:0042981">
    <property type="term" value="P:regulation of apoptotic process"/>
    <property type="evidence" value="ECO:0007669"/>
    <property type="project" value="TreeGrafter"/>
</dbReference>
<dbReference type="GO" id="GO:0032483">
    <property type="term" value="P:regulation of Rab protein signal transduction"/>
    <property type="evidence" value="ECO:0007669"/>
    <property type="project" value="TreeGrafter"/>
</dbReference>
<reference evidence="3" key="2">
    <citation type="submission" date="2020-05" db="UniProtKB">
        <authorList>
            <consortium name="EnsemblMetazoa"/>
        </authorList>
    </citation>
    <scope>IDENTIFICATION</scope>
    <source>
        <strain evidence="3">MINIMUS1</strain>
    </source>
</reference>
<dbReference type="EnsemblMetazoa" id="AMIN005568-RA">
    <property type="protein sequence ID" value="AMIN005568-PA"/>
    <property type="gene ID" value="AMIN005568"/>
</dbReference>
<feature type="domain" description="MAP kinase-activating death" evidence="2">
    <location>
        <begin position="14"/>
        <end position="54"/>
    </location>
</feature>
<keyword evidence="4" id="KW-1185">Reference proteome</keyword>
<accession>A0A182W5F2</accession>
<dbReference type="PANTHER" id="PTHR13008">
    <property type="entry name" value="MAP-KINASE ACTIVATING DEATH DOMAIN PROTEIN MADD /DENN/AEX-3 C.ELEGANS"/>
    <property type="match status" value="1"/>
</dbReference>
<dbReference type="InterPro" id="IPR039980">
    <property type="entry name" value="MADD"/>
</dbReference>
<dbReference type="Proteomes" id="UP000075920">
    <property type="component" value="Unassembled WGS sequence"/>
</dbReference>